<evidence type="ECO:0000313" key="2">
    <source>
        <dbReference type="Proteomes" id="UP000030671"/>
    </source>
</evidence>
<accession>W4JTS5</accession>
<organism evidence="1 2">
    <name type="scientific">Heterobasidion irregulare (strain TC 32-1)</name>
    <dbReference type="NCBI Taxonomy" id="747525"/>
    <lineage>
        <taxon>Eukaryota</taxon>
        <taxon>Fungi</taxon>
        <taxon>Dikarya</taxon>
        <taxon>Basidiomycota</taxon>
        <taxon>Agaricomycotina</taxon>
        <taxon>Agaricomycetes</taxon>
        <taxon>Russulales</taxon>
        <taxon>Bondarzewiaceae</taxon>
        <taxon>Heterobasidion</taxon>
        <taxon>Heterobasidion annosum species complex</taxon>
    </lineage>
</organism>
<sequence length="711" mass="78387">MAIVRERLLARPSSATTVSSIQPYAEMLLRARGPVASSCALALASMTLNGQLKNGTRSLGRRAALIRAVWGHARSCNCKSCKAEDQDEYCLLAVTAIPAMPLQPLQPLCTFHEQEAAICARPQPICVRSDRVSNLAKAVLVARDREIVASPTRCPRVDTYNDSKETSGKCIVCSASGRASNVRDGVGHERDAAEAEASEARRVNDLASIAQCEMPPAWTASLLVSMYARLARRRAHSTTGYIVRLVRDDERRSLSDRTCCACISMRGLVTRRQYIGILQSKSGMTVAESVHVSGSLFDGESTNYLSASAMTLGRQSVSVNCRKNLEETLFFTQRYLGFLHHTRYSVHLVTDASGTLSGVNRCPFDLGYGALRTGPRVPVSTTGSESAASPVGFSYWTIAFPGVTRVIWNRGCAARPQCPGVDARGRRMLGTYGGHDLLDRKETQLAVPATRCNRFIVMKTASISWTMVNDNYAALSRQIWDTSLSKWSRQIFPLVHGIDNPYGVQRILLIDLVVADGNIATRWWTRSSGYTDSQWWIPNGAWIVIWSCNRVKLGAELLTYEQLFWESNADVESEKHSVSDAIVDHNKLQTITQTASLYDGAKKAAVALKINTQSMHVLGRYPFKGASPEASALSRNLCQSTPMFTLQRHATREDDLKRSGAHCGECGLPEAKWVWSSEVHRMRPNYQIKSRWFLSGPMNGKYGSANSAGDR</sequence>
<evidence type="ECO:0000313" key="1">
    <source>
        <dbReference type="EMBL" id="ETW76849.1"/>
    </source>
</evidence>
<protein>
    <submittedName>
        <fullName evidence="1">Uncharacterized protein</fullName>
    </submittedName>
</protein>
<dbReference type="RefSeq" id="XP_009551716.1">
    <property type="nucleotide sequence ID" value="XM_009553421.1"/>
</dbReference>
<gene>
    <name evidence="1" type="ORF">HETIRDRAFT_430135</name>
</gene>
<keyword evidence="2" id="KW-1185">Reference proteome</keyword>
<dbReference type="AlphaFoldDB" id="W4JTS5"/>
<reference evidence="1 2" key="1">
    <citation type="journal article" date="2012" name="New Phytol.">
        <title>Insight into trade-off between wood decay and parasitism from the genome of a fungal forest pathogen.</title>
        <authorList>
            <person name="Olson A."/>
            <person name="Aerts A."/>
            <person name="Asiegbu F."/>
            <person name="Belbahri L."/>
            <person name="Bouzid O."/>
            <person name="Broberg A."/>
            <person name="Canback B."/>
            <person name="Coutinho P.M."/>
            <person name="Cullen D."/>
            <person name="Dalman K."/>
            <person name="Deflorio G."/>
            <person name="van Diepen L.T."/>
            <person name="Dunand C."/>
            <person name="Duplessis S."/>
            <person name="Durling M."/>
            <person name="Gonthier P."/>
            <person name="Grimwood J."/>
            <person name="Fossdal C.G."/>
            <person name="Hansson D."/>
            <person name="Henrissat B."/>
            <person name="Hietala A."/>
            <person name="Himmelstrand K."/>
            <person name="Hoffmeister D."/>
            <person name="Hogberg N."/>
            <person name="James T.Y."/>
            <person name="Karlsson M."/>
            <person name="Kohler A."/>
            <person name="Kues U."/>
            <person name="Lee Y.H."/>
            <person name="Lin Y.C."/>
            <person name="Lind M."/>
            <person name="Lindquist E."/>
            <person name="Lombard V."/>
            <person name="Lucas S."/>
            <person name="Lunden K."/>
            <person name="Morin E."/>
            <person name="Murat C."/>
            <person name="Park J."/>
            <person name="Raffaello T."/>
            <person name="Rouze P."/>
            <person name="Salamov A."/>
            <person name="Schmutz J."/>
            <person name="Solheim H."/>
            <person name="Stahlberg J."/>
            <person name="Velez H."/>
            <person name="de Vries R.P."/>
            <person name="Wiebenga A."/>
            <person name="Woodward S."/>
            <person name="Yakovlev I."/>
            <person name="Garbelotto M."/>
            <person name="Martin F."/>
            <person name="Grigoriev I.V."/>
            <person name="Stenlid J."/>
        </authorList>
    </citation>
    <scope>NUCLEOTIDE SEQUENCE [LARGE SCALE GENOMIC DNA]</scope>
    <source>
        <strain evidence="1 2">TC 32-1</strain>
    </source>
</reference>
<dbReference type="EMBL" id="KI925464">
    <property type="protein sequence ID" value="ETW76849.1"/>
    <property type="molecule type" value="Genomic_DNA"/>
</dbReference>
<dbReference type="KEGG" id="hir:HETIRDRAFT_430135"/>
<name>W4JTS5_HETIT</name>
<dbReference type="InParanoid" id="W4JTS5"/>
<dbReference type="GeneID" id="20674417"/>
<dbReference type="Proteomes" id="UP000030671">
    <property type="component" value="Unassembled WGS sequence"/>
</dbReference>
<proteinExistence type="predicted"/>
<dbReference type="HOGENOM" id="CLU_388329_0_0_1"/>